<dbReference type="AlphaFoldDB" id="F0WL58"/>
<protein>
    <submittedName>
        <fullName evidence="1">AlNc14C141G7246 protein</fullName>
    </submittedName>
</protein>
<evidence type="ECO:0000313" key="1">
    <source>
        <dbReference type="EMBL" id="CCA22019.1"/>
    </source>
</evidence>
<name>F0WL58_9STRA</name>
<dbReference type="EMBL" id="FR824186">
    <property type="protein sequence ID" value="CCA22019.1"/>
    <property type="molecule type" value="Genomic_DNA"/>
</dbReference>
<proteinExistence type="predicted"/>
<reference evidence="1" key="2">
    <citation type="submission" date="2011-02" db="EMBL/GenBank/DDBJ databases">
        <authorList>
            <person name="MacLean D."/>
        </authorList>
    </citation>
    <scope>NUCLEOTIDE SEQUENCE</scope>
</reference>
<gene>
    <name evidence="1" type="primary">AlNc14C141G7246</name>
    <name evidence="1" type="ORF">ALNC14_081620</name>
</gene>
<sequence length="72" mass="8263">MQGYFKSEVLRSILKVQLLIKIFARIKAFILLLTSDQTKLYASGLIRSLPKRNSYAILAKCPRALCFNFIIL</sequence>
<reference evidence="1" key="1">
    <citation type="journal article" date="2011" name="PLoS Biol.">
        <title>Gene gain and loss during evolution of obligate parasitism in the white rust pathogen of Arabidopsis thaliana.</title>
        <authorList>
            <person name="Kemen E."/>
            <person name="Gardiner A."/>
            <person name="Schultz-Larsen T."/>
            <person name="Kemen A.C."/>
            <person name="Balmuth A.L."/>
            <person name="Robert-Seilaniantz A."/>
            <person name="Bailey K."/>
            <person name="Holub E."/>
            <person name="Studholme D.J."/>
            <person name="Maclean D."/>
            <person name="Jones J.D."/>
        </authorList>
    </citation>
    <scope>NUCLEOTIDE SEQUENCE</scope>
</reference>
<organism evidence="1">
    <name type="scientific">Albugo laibachii Nc14</name>
    <dbReference type="NCBI Taxonomy" id="890382"/>
    <lineage>
        <taxon>Eukaryota</taxon>
        <taxon>Sar</taxon>
        <taxon>Stramenopiles</taxon>
        <taxon>Oomycota</taxon>
        <taxon>Peronosporomycetes</taxon>
        <taxon>Albuginales</taxon>
        <taxon>Albuginaceae</taxon>
        <taxon>Albugo</taxon>
    </lineage>
</organism>
<dbReference type="HOGENOM" id="CLU_2727503_0_0_1"/>
<accession>F0WL58</accession>